<feature type="region of interest" description="Disordered" evidence="1">
    <location>
        <begin position="448"/>
        <end position="481"/>
    </location>
</feature>
<proteinExistence type="predicted"/>
<organism evidence="2 3">
    <name type="scientific">Trichogramma brassicae</name>
    <dbReference type="NCBI Taxonomy" id="86971"/>
    <lineage>
        <taxon>Eukaryota</taxon>
        <taxon>Metazoa</taxon>
        <taxon>Ecdysozoa</taxon>
        <taxon>Arthropoda</taxon>
        <taxon>Hexapoda</taxon>
        <taxon>Insecta</taxon>
        <taxon>Pterygota</taxon>
        <taxon>Neoptera</taxon>
        <taxon>Endopterygota</taxon>
        <taxon>Hymenoptera</taxon>
        <taxon>Apocrita</taxon>
        <taxon>Proctotrupomorpha</taxon>
        <taxon>Chalcidoidea</taxon>
        <taxon>Trichogrammatidae</taxon>
        <taxon>Trichogramma</taxon>
    </lineage>
</organism>
<feature type="compositionally biased region" description="Basic and acidic residues" evidence="1">
    <location>
        <begin position="248"/>
        <end position="262"/>
    </location>
</feature>
<dbReference type="EMBL" id="CADCXV010000842">
    <property type="protein sequence ID" value="CAB0037059.1"/>
    <property type="molecule type" value="Genomic_DNA"/>
</dbReference>
<protein>
    <submittedName>
        <fullName evidence="2">Uncharacterized protein</fullName>
    </submittedName>
</protein>
<feature type="region of interest" description="Disordered" evidence="1">
    <location>
        <begin position="166"/>
        <end position="209"/>
    </location>
</feature>
<reference evidence="2 3" key="1">
    <citation type="submission" date="2020-02" db="EMBL/GenBank/DDBJ databases">
        <authorList>
            <person name="Ferguson B K."/>
        </authorList>
    </citation>
    <scope>NUCLEOTIDE SEQUENCE [LARGE SCALE GENOMIC DNA]</scope>
</reference>
<feature type="compositionally biased region" description="Polar residues" evidence="1">
    <location>
        <begin position="174"/>
        <end position="203"/>
    </location>
</feature>
<name>A0A6H5IIZ7_9HYME</name>
<accession>A0A6H5IIZ7</accession>
<evidence type="ECO:0000256" key="1">
    <source>
        <dbReference type="SAM" id="MobiDB-lite"/>
    </source>
</evidence>
<evidence type="ECO:0000313" key="2">
    <source>
        <dbReference type="EMBL" id="CAB0037059.1"/>
    </source>
</evidence>
<sequence>MIERNGIFDGPEIEKPLKFVHFLTKITAIQKAALLQRPQQRNRGHSLFTQRNRDCTRLERAGYSSGTYSWLRTSSSPWSICLSRTVRATALTHAIRRIERQSVAAYKRATWRSGSRNRFTCPGNQARPRRTRESKSYIPHAPATFGAINYSFTLVQVVHQGTRPCDIRRDQLTPDATSRDSGTTSMWSSQRPKTISPRCSHSHGSQERIDHVTNSSPLLQNSRWHHAFCDTHTGGHPDFSPGLNQSLHQEENNSPEKSENSVKRRQISLQDFWLKTAVNTSNKFSPLENEDQEVEASPKRLAKSMKVSRRNFFHLISIIISITSIIKETSASKITVVPAPPRVQARPHQAKKRTSKIRLVGIEPKPYGTPCISRQELYPLSRGGRSSSCVELRLGRAGDTCCECERDSASRAAPRGAPAFAQRLSVDHVEVSQERRFARRWREQRRVITSDERALSSSAPIGQSSPGSSRENISTLTTNQV</sequence>
<evidence type="ECO:0000313" key="3">
    <source>
        <dbReference type="Proteomes" id="UP000479190"/>
    </source>
</evidence>
<feature type="region of interest" description="Disordered" evidence="1">
    <location>
        <begin position="235"/>
        <end position="264"/>
    </location>
</feature>
<dbReference type="Proteomes" id="UP000479190">
    <property type="component" value="Unassembled WGS sequence"/>
</dbReference>
<feature type="compositionally biased region" description="Polar residues" evidence="1">
    <location>
        <begin position="455"/>
        <end position="481"/>
    </location>
</feature>
<dbReference type="AlphaFoldDB" id="A0A6H5IIZ7"/>
<gene>
    <name evidence="2" type="ORF">TBRA_LOCUS8896</name>
</gene>
<keyword evidence="3" id="KW-1185">Reference proteome</keyword>